<accession>A0ABN0VP52</accession>
<evidence type="ECO:0008006" key="3">
    <source>
        <dbReference type="Google" id="ProtNLM"/>
    </source>
</evidence>
<organism evidence="1 2">
    <name type="scientific">Bacillus carboniphilus</name>
    <dbReference type="NCBI Taxonomy" id="86663"/>
    <lineage>
        <taxon>Bacteria</taxon>
        <taxon>Bacillati</taxon>
        <taxon>Bacillota</taxon>
        <taxon>Bacilli</taxon>
        <taxon>Bacillales</taxon>
        <taxon>Bacillaceae</taxon>
        <taxon>Bacillus</taxon>
    </lineage>
</organism>
<reference evidence="1 2" key="1">
    <citation type="journal article" date="2019" name="Int. J. Syst. Evol. Microbiol.">
        <title>The Global Catalogue of Microorganisms (GCM) 10K type strain sequencing project: providing services to taxonomists for standard genome sequencing and annotation.</title>
        <authorList>
            <consortium name="The Broad Institute Genomics Platform"/>
            <consortium name="The Broad Institute Genome Sequencing Center for Infectious Disease"/>
            <person name="Wu L."/>
            <person name="Ma J."/>
        </authorList>
    </citation>
    <scope>NUCLEOTIDE SEQUENCE [LARGE SCALE GENOMIC DNA]</scope>
    <source>
        <strain evidence="1 2">JCM 9731</strain>
    </source>
</reference>
<dbReference type="EMBL" id="BAAADJ010000001">
    <property type="protein sequence ID" value="GAA0313752.1"/>
    <property type="molecule type" value="Genomic_DNA"/>
</dbReference>
<protein>
    <recommendedName>
        <fullName evidence="3">Portal protein</fullName>
    </recommendedName>
</protein>
<dbReference type="Proteomes" id="UP001500782">
    <property type="component" value="Unassembled WGS sequence"/>
</dbReference>
<gene>
    <name evidence="1" type="ORF">GCM10008967_00300</name>
</gene>
<keyword evidence="2" id="KW-1185">Reference proteome</keyword>
<comment type="caution">
    <text evidence="1">The sequence shown here is derived from an EMBL/GenBank/DDBJ whole genome shotgun (WGS) entry which is preliminary data.</text>
</comment>
<evidence type="ECO:0000313" key="2">
    <source>
        <dbReference type="Proteomes" id="UP001500782"/>
    </source>
</evidence>
<sequence>MAFKDLFKNMFSSNKQLEYAKLLNGYSPIFSQFGQNVYASDVVQMCIDVIASEISKLIPKHIRTNPDGMQVTVKSSLNRLLKFAPNELMTTRDFLEKIIWLLFMNCNAFIYPIYEFRTNSRGETIKEFIGLYPLNPTVVTFLQDSTNKIFIEFQFDNGTKFTLAYSDVIHLRKKFSVNDIMGGGIDGQPDNQALLKVLQINDSMLQGLEKGIKTSLSIRGILKINTMLDDANQKAEREKFETAIASGKTGIMPMDLKGDYIPIKPDIKLIDKDTLEFLENKILRYYGVSVPILSGDFTDEQYQAFYEKTLEPIILSFAQAFSKTLFSQRELDFGNEIVFYQKNMMYLSTNAKLNLLKTAGEQGLLSDNQKLALLGYPPIPDGDRRTMSLNYIDVSLANAYQMGRKNNGKGGIEDE</sequence>
<evidence type="ECO:0000313" key="1">
    <source>
        <dbReference type="EMBL" id="GAA0313752.1"/>
    </source>
</evidence>
<proteinExistence type="predicted"/>
<dbReference type="InterPro" id="IPR006944">
    <property type="entry name" value="Phage/GTA_portal"/>
</dbReference>
<dbReference type="Pfam" id="PF04860">
    <property type="entry name" value="Phage_portal"/>
    <property type="match status" value="1"/>
</dbReference>
<dbReference type="RefSeq" id="WP_343795250.1">
    <property type="nucleotide sequence ID" value="NZ_BAAADJ010000001.1"/>
</dbReference>
<name>A0ABN0VP52_9BACI</name>